<sequence>MYLSYAGNWISLSNNRRLTTTGHQFQMEALYSKLYEKYTKLKANKASEIEEYNFDQELKFKTYVSTAEELIAYLKNEKDTLDAQNSELRQELNSIRSAKDEEQEKYEQMLLKENMKNKELSEEIERLNRREFNSNNNNEIVPIIQVSSSPISLEKSNNSTMRKRRRVESEGDVAPGGDNQHENEPQNDLIQPKCCRRRLGNSVNATDTSICMFQELVETLLDLKFSISTQSDDILMTAVHDSSGYTFNLGWVKNGLGEEELMYKVSSLGTFERVAPEWMRDVMLFSKSMLRVFFKKVSAIMKVND</sequence>
<comment type="caution">
    <text evidence="1">The sequence shown here is derived from an EMBL/GenBank/DDBJ whole genome shotgun (WGS) entry which is preliminary data.</text>
</comment>
<proteinExistence type="predicted"/>
<accession>A0ACB9BPE7</accession>
<gene>
    <name evidence="1" type="ORF">L2E82_35611</name>
</gene>
<keyword evidence="2" id="KW-1185">Reference proteome</keyword>
<name>A0ACB9BPE7_CICIN</name>
<dbReference type="Proteomes" id="UP001055811">
    <property type="component" value="Linkage Group LG06"/>
</dbReference>
<dbReference type="EMBL" id="CM042014">
    <property type="protein sequence ID" value="KAI3723850.1"/>
    <property type="molecule type" value="Genomic_DNA"/>
</dbReference>
<evidence type="ECO:0000313" key="2">
    <source>
        <dbReference type="Proteomes" id="UP001055811"/>
    </source>
</evidence>
<reference evidence="2" key="1">
    <citation type="journal article" date="2022" name="Mol. Ecol. Resour.">
        <title>The genomes of chicory, endive, great burdock and yacon provide insights into Asteraceae palaeo-polyploidization history and plant inulin production.</title>
        <authorList>
            <person name="Fan W."/>
            <person name="Wang S."/>
            <person name="Wang H."/>
            <person name="Wang A."/>
            <person name="Jiang F."/>
            <person name="Liu H."/>
            <person name="Zhao H."/>
            <person name="Xu D."/>
            <person name="Zhang Y."/>
        </authorList>
    </citation>
    <scope>NUCLEOTIDE SEQUENCE [LARGE SCALE GENOMIC DNA]</scope>
    <source>
        <strain evidence="2">cv. Punajuju</strain>
    </source>
</reference>
<reference evidence="1 2" key="2">
    <citation type="journal article" date="2022" name="Mol. Ecol. Resour.">
        <title>The genomes of chicory, endive, great burdock and yacon provide insights into Asteraceae paleo-polyploidization history and plant inulin production.</title>
        <authorList>
            <person name="Fan W."/>
            <person name="Wang S."/>
            <person name="Wang H."/>
            <person name="Wang A."/>
            <person name="Jiang F."/>
            <person name="Liu H."/>
            <person name="Zhao H."/>
            <person name="Xu D."/>
            <person name="Zhang Y."/>
        </authorList>
    </citation>
    <scope>NUCLEOTIDE SEQUENCE [LARGE SCALE GENOMIC DNA]</scope>
    <source>
        <strain evidence="2">cv. Punajuju</strain>
        <tissue evidence="1">Leaves</tissue>
    </source>
</reference>
<protein>
    <submittedName>
        <fullName evidence="1">Uncharacterized protein</fullName>
    </submittedName>
</protein>
<evidence type="ECO:0000313" key="1">
    <source>
        <dbReference type="EMBL" id="KAI3723850.1"/>
    </source>
</evidence>
<organism evidence="1 2">
    <name type="scientific">Cichorium intybus</name>
    <name type="common">Chicory</name>
    <dbReference type="NCBI Taxonomy" id="13427"/>
    <lineage>
        <taxon>Eukaryota</taxon>
        <taxon>Viridiplantae</taxon>
        <taxon>Streptophyta</taxon>
        <taxon>Embryophyta</taxon>
        <taxon>Tracheophyta</taxon>
        <taxon>Spermatophyta</taxon>
        <taxon>Magnoliopsida</taxon>
        <taxon>eudicotyledons</taxon>
        <taxon>Gunneridae</taxon>
        <taxon>Pentapetalae</taxon>
        <taxon>asterids</taxon>
        <taxon>campanulids</taxon>
        <taxon>Asterales</taxon>
        <taxon>Asteraceae</taxon>
        <taxon>Cichorioideae</taxon>
        <taxon>Cichorieae</taxon>
        <taxon>Cichoriinae</taxon>
        <taxon>Cichorium</taxon>
    </lineage>
</organism>